<dbReference type="Proteomes" id="UP000030746">
    <property type="component" value="Unassembled WGS sequence"/>
</dbReference>
<comment type="subcellular location">
    <subcellularLocation>
        <location evidence="1 10">Golgi apparatus membrane</location>
        <topology evidence="1 10">Single-pass type II membrane protein</topology>
    </subcellularLocation>
</comment>
<dbReference type="CTD" id="20253083"/>
<feature type="non-terminal residue" evidence="11">
    <location>
        <position position="1"/>
    </location>
</feature>
<sequence length="205" mass="24180">GSSVTNVIVMVHSSIPNYHRRNSIRETYGSKTLFLPFKIRVVFLVGRPSNRNIQAAIESESMKYRDMVQGDFFDSYHNLTHKAVMGLRWVTEHCQNSEWTLRVDDDVVFDMQLFLELFASRLNPNNIHCCTINYPRVLRTGKWKVARNEFHGRKRYPWSYCPGFAAVFRSEMAKRLYRAAFVSPFFWIDDIYVYGILRHQAKIQL</sequence>
<evidence type="ECO:0000313" key="11">
    <source>
        <dbReference type="EMBL" id="ESO89382.1"/>
    </source>
</evidence>
<keyword evidence="6" id="KW-0735">Signal-anchor</keyword>
<dbReference type="OrthoDB" id="6045055at2759"/>
<evidence type="ECO:0000256" key="6">
    <source>
        <dbReference type="ARBA" id="ARBA00022968"/>
    </source>
</evidence>
<dbReference type="RefSeq" id="XP_009060407.1">
    <property type="nucleotide sequence ID" value="XM_009062159.1"/>
</dbReference>
<evidence type="ECO:0000256" key="4">
    <source>
        <dbReference type="ARBA" id="ARBA00022679"/>
    </source>
</evidence>
<reference evidence="11 12" key="1">
    <citation type="journal article" date="2013" name="Nature">
        <title>Insights into bilaterian evolution from three spiralian genomes.</title>
        <authorList>
            <person name="Simakov O."/>
            <person name="Marletaz F."/>
            <person name="Cho S.J."/>
            <person name="Edsinger-Gonzales E."/>
            <person name="Havlak P."/>
            <person name="Hellsten U."/>
            <person name="Kuo D.H."/>
            <person name="Larsson T."/>
            <person name="Lv J."/>
            <person name="Arendt D."/>
            <person name="Savage R."/>
            <person name="Osoegawa K."/>
            <person name="de Jong P."/>
            <person name="Grimwood J."/>
            <person name="Chapman J.A."/>
            <person name="Shapiro H."/>
            <person name="Aerts A."/>
            <person name="Otillar R.P."/>
            <person name="Terry A.Y."/>
            <person name="Boore J.L."/>
            <person name="Grigoriev I.V."/>
            <person name="Lindberg D.R."/>
            <person name="Seaver E.C."/>
            <person name="Weisblat D.A."/>
            <person name="Putnam N.H."/>
            <person name="Rokhsar D.S."/>
        </authorList>
    </citation>
    <scope>NUCLEOTIDE SEQUENCE [LARGE SCALE GENOMIC DNA]</scope>
</reference>
<dbReference type="EC" id="2.4.1.-" evidence="10"/>
<dbReference type="SUPFAM" id="SSF53448">
    <property type="entry name" value="Nucleotide-diphospho-sugar transferases"/>
    <property type="match status" value="1"/>
</dbReference>
<evidence type="ECO:0000256" key="7">
    <source>
        <dbReference type="ARBA" id="ARBA00022989"/>
    </source>
</evidence>
<dbReference type="Gene3D" id="3.90.550.50">
    <property type="match status" value="1"/>
</dbReference>
<keyword evidence="3 10" id="KW-0328">Glycosyltransferase</keyword>
<keyword evidence="9" id="KW-0472">Membrane</keyword>
<accession>V3ZYD0</accession>
<evidence type="ECO:0000256" key="5">
    <source>
        <dbReference type="ARBA" id="ARBA00022692"/>
    </source>
</evidence>
<keyword evidence="7" id="KW-1133">Transmembrane helix</keyword>
<keyword evidence="8 10" id="KW-0333">Golgi apparatus</keyword>
<keyword evidence="12" id="KW-1185">Reference proteome</keyword>
<dbReference type="KEGG" id="lgi:LOTGIDRAFT_96132"/>
<evidence type="ECO:0000256" key="3">
    <source>
        <dbReference type="ARBA" id="ARBA00022676"/>
    </source>
</evidence>
<dbReference type="InterPro" id="IPR002659">
    <property type="entry name" value="Glyco_trans_31"/>
</dbReference>
<dbReference type="InterPro" id="IPR029044">
    <property type="entry name" value="Nucleotide-diphossugar_trans"/>
</dbReference>
<dbReference type="GO" id="GO:0006493">
    <property type="term" value="P:protein O-linked glycosylation"/>
    <property type="evidence" value="ECO:0007669"/>
    <property type="project" value="TreeGrafter"/>
</dbReference>
<dbReference type="PANTHER" id="PTHR11214:SF3">
    <property type="entry name" value="BETA-1,3-GALACTOSYLTRANSFERASE 6"/>
    <property type="match status" value="1"/>
</dbReference>
<dbReference type="GO" id="GO:0000139">
    <property type="term" value="C:Golgi membrane"/>
    <property type="evidence" value="ECO:0007669"/>
    <property type="project" value="UniProtKB-SubCell"/>
</dbReference>
<evidence type="ECO:0000256" key="10">
    <source>
        <dbReference type="RuleBase" id="RU363063"/>
    </source>
</evidence>
<gene>
    <name evidence="11" type="ORF">LOTGIDRAFT_96132</name>
</gene>
<feature type="non-terminal residue" evidence="11">
    <location>
        <position position="205"/>
    </location>
</feature>
<keyword evidence="5" id="KW-0812">Transmembrane</keyword>
<dbReference type="GeneID" id="20253083"/>
<comment type="similarity">
    <text evidence="2 10">Belongs to the glycosyltransferase 31 family.</text>
</comment>
<evidence type="ECO:0000256" key="2">
    <source>
        <dbReference type="ARBA" id="ARBA00008661"/>
    </source>
</evidence>
<evidence type="ECO:0000256" key="1">
    <source>
        <dbReference type="ARBA" id="ARBA00004323"/>
    </source>
</evidence>
<dbReference type="AlphaFoldDB" id="V3ZYD0"/>
<evidence type="ECO:0000256" key="9">
    <source>
        <dbReference type="ARBA" id="ARBA00023136"/>
    </source>
</evidence>
<name>V3ZYD0_LOTGI</name>
<keyword evidence="4" id="KW-0808">Transferase</keyword>
<dbReference type="GO" id="GO:0016758">
    <property type="term" value="F:hexosyltransferase activity"/>
    <property type="evidence" value="ECO:0007669"/>
    <property type="project" value="InterPro"/>
</dbReference>
<dbReference type="HOGENOM" id="CLU_036849_6_1_1"/>
<dbReference type="PANTHER" id="PTHR11214">
    <property type="entry name" value="BETA-1,3-N-ACETYLGLUCOSAMINYLTRANSFERASE"/>
    <property type="match status" value="1"/>
</dbReference>
<dbReference type="Pfam" id="PF01762">
    <property type="entry name" value="Galactosyl_T"/>
    <property type="match status" value="1"/>
</dbReference>
<proteinExistence type="inferred from homology"/>
<dbReference type="EMBL" id="KB202619">
    <property type="protein sequence ID" value="ESO89382.1"/>
    <property type="molecule type" value="Genomic_DNA"/>
</dbReference>
<organism evidence="11 12">
    <name type="scientific">Lottia gigantea</name>
    <name type="common">Giant owl limpet</name>
    <dbReference type="NCBI Taxonomy" id="225164"/>
    <lineage>
        <taxon>Eukaryota</taxon>
        <taxon>Metazoa</taxon>
        <taxon>Spiralia</taxon>
        <taxon>Lophotrochozoa</taxon>
        <taxon>Mollusca</taxon>
        <taxon>Gastropoda</taxon>
        <taxon>Patellogastropoda</taxon>
        <taxon>Lottioidea</taxon>
        <taxon>Lottiidae</taxon>
        <taxon>Lottia</taxon>
    </lineage>
</organism>
<protein>
    <recommendedName>
        <fullName evidence="10">Hexosyltransferase</fullName>
        <ecNumber evidence="10">2.4.1.-</ecNumber>
    </recommendedName>
</protein>
<evidence type="ECO:0000313" key="12">
    <source>
        <dbReference type="Proteomes" id="UP000030746"/>
    </source>
</evidence>
<evidence type="ECO:0000256" key="8">
    <source>
        <dbReference type="ARBA" id="ARBA00023034"/>
    </source>
</evidence>
<dbReference type="OMA" id="IAMFEVE"/>